<evidence type="ECO:0000259" key="1">
    <source>
        <dbReference type="Pfam" id="PF04287"/>
    </source>
</evidence>
<dbReference type="InterPro" id="IPR023376">
    <property type="entry name" value="YqcC-like_dom"/>
</dbReference>
<dbReference type="RefSeq" id="WP_195810102.1">
    <property type="nucleotide sequence ID" value="NZ_CP064795.1"/>
</dbReference>
<keyword evidence="3" id="KW-1185">Reference proteome</keyword>
<dbReference type="PANTHER" id="PTHR39586:SF1">
    <property type="entry name" value="CYTOPLASMIC PROTEIN"/>
    <property type="match status" value="1"/>
</dbReference>
<name>A0A7S9HCZ4_9ALTE</name>
<feature type="domain" description="YqcC-like" evidence="1">
    <location>
        <begin position="7"/>
        <end position="98"/>
    </location>
</feature>
<dbReference type="KEGG" id="smaa:IT774_12770"/>
<gene>
    <name evidence="2" type="ORF">IT774_12770</name>
</gene>
<dbReference type="EMBL" id="CP064795">
    <property type="protein sequence ID" value="QPG05011.1"/>
    <property type="molecule type" value="Genomic_DNA"/>
</dbReference>
<organism evidence="2 3">
    <name type="scientific">Salinimonas marina</name>
    <dbReference type="NCBI Taxonomy" id="2785918"/>
    <lineage>
        <taxon>Bacteria</taxon>
        <taxon>Pseudomonadati</taxon>
        <taxon>Pseudomonadota</taxon>
        <taxon>Gammaproteobacteria</taxon>
        <taxon>Alteromonadales</taxon>
        <taxon>Alteromonadaceae</taxon>
        <taxon>Alteromonas/Salinimonas group</taxon>
        <taxon>Salinimonas</taxon>
    </lineage>
</organism>
<dbReference type="InterPro" id="IPR036814">
    <property type="entry name" value="YqcC-like_sf"/>
</dbReference>
<dbReference type="SUPFAM" id="SSF158452">
    <property type="entry name" value="YqcC-like"/>
    <property type="match status" value="1"/>
</dbReference>
<dbReference type="InterPro" id="IPR007384">
    <property type="entry name" value="UCP006257"/>
</dbReference>
<accession>A0A7S9HCZ4</accession>
<sequence length="108" mass="12306">MIDASTLADQLDAIERYLKTHQLWSTDTPEPAALASTKPFAVDTLTFEQWLQFLFLPKARQYALQHGCLPPGMSIAPMAKEVYQHQHSELIHKLLVLDHYSAREVTDD</sequence>
<proteinExistence type="predicted"/>
<dbReference type="GO" id="GO:0044010">
    <property type="term" value="P:single-species biofilm formation"/>
    <property type="evidence" value="ECO:0007669"/>
    <property type="project" value="TreeGrafter"/>
</dbReference>
<dbReference type="Gene3D" id="1.20.1440.40">
    <property type="entry name" value="YqcC-like"/>
    <property type="match status" value="1"/>
</dbReference>
<evidence type="ECO:0000313" key="2">
    <source>
        <dbReference type="EMBL" id="QPG05011.1"/>
    </source>
</evidence>
<dbReference type="Proteomes" id="UP000595095">
    <property type="component" value="Chromosome"/>
</dbReference>
<dbReference type="Pfam" id="PF04287">
    <property type="entry name" value="DUF446"/>
    <property type="match status" value="1"/>
</dbReference>
<dbReference type="AlphaFoldDB" id="A0A7S9HCZ4"/>
<reference evidence="2 3" key="1">
    <citation type="submission" date="2020-11" db="EMBL/GenBank/DDBJ databases">
        <title>Complete genome sequence for Salinimonas sp. strain G2-b.</title>
        <authorList>
            <person name="Park S.-J."/>
        </authorList>
    </citation>
    <scope>NUCLEOTIDE SEQUENCE [LARGE SCALE GENOMIC DNA]</scope>
    <source>
        <strain evidence="2 3">G2-b</strain>
    </source>
</reference>
<protein>
    <submittedName>
        <fullName evidence="2">YqcC family protein</fullName>
    </submittedName>
</protein>
<evidence type="ECO:0000313" key="3">
    <source>
        <dbReference type="Proteomes" id="UP000595095"/>
    </source>
</evidence>
<dbReference type="PANTHER" id="PTHR39586">
    <property type="entry name" value="CYTOPLASMIC PROTEIN-RELATED"/>
    <property type="match status" value="1"/>
</dbReference>